<keyword evidence="2" id="KW-1185">Reference proteome</keyword>
<evidence type="ECO:0000313" key="1">
    <source>
        <dbReference type="EMBL" id="UYP48252.1"/>
    </source>
</evidence>
<gene>
    <name evidence="1" type="ORF">NEF87_004537</name>
</gene>
<dbReference type="Proteomes" id="UP001208689">
    <property type="component" value="Chromosome"/>
</dbReference>
<protein>
    <submittedName>
        <fullName evidence="1">Uncharacterized protein</fullName>
    </submittedName>
</protein>
<dbReference type="EMBL" id="CP104013">
    <property type="protein sequence ID" value="UYP48252.1"/>
    <property type="molecule type" value="Genomic_DNA"/>
</dbReference>
<name>A0ABY6HZE5_9ARCH</name>
<evidence type="ECO:0000313" key="2">
    <source>
        <dbReference type="Proteomes" id="UP001208689"/>
    </source>
</evidence>
<sequence>MEDQCCEVCCGTGFAKVQDSILLSHYSFITKENLYSCKKCGAKYTSCKKCGYILNRVHISLDIFDLKVICPSCETKDNELILWIQKNSEKKP</sequence>
<accession>A0ABY6HZE5</accession>
<reference evidence="1" key="1">
    <citation type="submission" date="2022-09" db="EMBL/GenBank/DDBJ databases">
        <title>Actin cytoskeleton and complex cell architecture in an #Asgard archaeon.</title>
        <authorList>
            <person name="Ponce Toledo R.I."/>
            <person name="Schleper C."/>
            <person name="Rodrigues Oliveira T."/>
            <person name="Wollweber F."/>
            <person name="Xu J."/>
            <person name="Rittmann S."/>
            <person name="Klingl A."/>
            <person name="Pilhofer M."/>
        </authorList>
    </citation>
    <scope>NUCLEOTIDE SEQUENCE</scope>
    <source>
        <strain evidence="1">B-35</strain>
    </source>
</reference>
<organism evidence="1 2">
    <name type="scientific">Candidatus Lokiarchaeum ossiferum</name>
    <dbReference type="NCBI Taxonomy" id="2951803"/>
    <lineage>
        <taxon>Archaea</taxon>
        <taxon>Promethearchaeati</taxon>
        <taxon>Promethearchaeota</taxon>
        <taxon>Promethearchaeia</taxon>
        <taxon>Promethearchaeales</taxon>
        <taxon>Promethearchaeaceae</taxon>
        <taxon>Candidatus Lokiarchaeum</taxon>
    </lineage>
</organism>
<proteinExistence type="predicted"/>